<dbReference type="Proteomes" id="UP000053237">
    <property type="component" value="Unassembled WGS sequence"/>
</dbReference>
<evidence type="ECO:0000313" key="2">
    <source>
        <dbReference type="Proteomes" id="UP000053237"/>
    </source>
</evidence>
<dbReference type="InParanoid" id="A0A024GK79"/>
<keyword evidence="2" id="KW-1185">Reference proteome</keyword>
<dbReference type="AlphaFoldDB" id="A0A024GK79"/>
<sequence length="208" mass="24119">MSRFDAQAMINISRKSDSCTDYGMFKMNITGSWITDQSDDLVDKTCPKMIANSNVLFMYNARGTPYNIKIGQVKRVGHEFEEPHQPSFPEDVAFVQYVWTPADNNSKLSKMEDNEKFWLFFPCRANHWTIHMKSDYSVAEETRSQLRSGLCDRTSLYRSEASELSRHFDVSNPTWYTDVNAFHESKMRLSHVRSRIGCERQGASPFRA</sequence>
<proteinExistence type="predicted"/>
<name>A0A024GK79_9STRA</name>
<protein>
    <submittedName>
        <fullName evidence="1">Uncharacterized protein</fullName>
    </submittedName>
</protein>
<organism evidence="1 2">
    <name type="scientific">Albugo candida</name>
    <dbReference type="NCBI Taxonomy" id="65357"/>
    <lineage>
        <taxon>Eukaryota</taxon>
        <taxon>Sar</taxon>
        <taxon>Stramenopiles</taxon>
        <taxon>Oomycota</taxon>
        <taxon>Peronosporomycetes</taxon>
        <taxon>Albuginales</taxon>
        <taxon>Albuginaceae</taxon>
        <taxon>Albugo</taxon>
    </lineage>
</organism>
<accession>A0A024GK79</accession>
<evidence type="ECO:0000313" key="1">
    <source>
        <dbReference type="EMBL" id="CCI46744.1"/>
    </source>
</evidence>
<reference evidence="1 2" key="1">
    <citation type="submission" date="2012-05" db="EMBL/GenBank/DDBJ databases">
        <title>Recombination and specialization in a pathogen metapopulation.</title>
        <authorList>
            <person name="Gardiner A."/>
            <person name="Kemen E."/>
            <person name="Schultz-Larsen T."/>
            <person name="MacLean D."/>
            <person name="Van Oosterhout C."/>
            <person name="Jones J.D.G."/>
        </authorList>
    </citation>
    <scope>NUCLEOTIDE SEQUENCE [LARGE SCALE GENOMIC DNA]</scope>
    <source>
        <strain evidence="1 2">Ac Nc2</strain>
    </source>
</reference>
<gene>
    <name evidence="1" type="ORF">BN9_076990</name>
</gene>
<comment type="caution">
    <text evidence="1">The sequence shown here is derived from an EMBL/GenBank/DDBJ whole genome shotgun (WGS) entry which is preliminary data.</text>
</comment>
<dbReference type="EMBL" id="CAIX01000140">
    <property type="protein sequence ID" value="CCI46744.1"/>
    <property type="molecule type" value="Genomic_DNA"/>
</dbReference>